<proteinExistence type="predicted"/>
<sequence length="138" mass="15213">MLVLRKLVFSLVIGLFPQIAAADPLSFVCSFDRSVAANISREFGIQIDERAEKDFTIRFVSEVRAETAQMIGNNGAANVIPIWGDNRVTFVEITPNGTVQTTAVYGFRQGEKAAVHSRTTGGEGYELPSQYYGFCEVR</sequence>
<evidence type="ECO:0008006" key="4">
    <source>
        <dbReference type="Google" id="ProtNLM"/>
    </source>
</evidence>
<name>A0A238JMB5_9RHOB</name>
<reference evidence="3" key="1">
    <citation type="submission" date="2017-05" db="EMBL/GenBank/DDBJ databases">
        <authorList>
            <person name="Rodrigo-Torres L."/>
            <person name="Arahal R. D."/>
            <person name="Lucena T."/>
        </authorList>
    </citation>
    <scope>NUCLEOTIDE SEQUENCE [LARGE SCALE GENOMIC DNA]</scope>
    <source>
        <strain evidence="3">CECT 8621</strain>
    </source>
</reference>
<evidence type="ECO:0000313" key="3">
    <source>
        <dbReference type="Proteomes" id="UP000202922"/>
    </source>
</evidence>
<keyword evidence="1" id="KW-0732">Signal</keyword>
<keyword evidence="3" id="KW-1185">Reference proteome</keyword>
<dbReference type="EMBL" id="FXYE01000001">
    <property type="protein sequence ID" value="SMX31563.1"/>
    <property type="molecule type" value="Genomic_DNA"/>
</dbReference>
<feature type="chain" id="PRO_5013054054" description="Adhesin" evidence="1">
    <location>
        <begin position="23"/>
        <end position="138"/>
    </location>
</feature>
<gene>
    <name evidence="2" type="ORF">COL8621_00512</name>
</gene>
<protein>
    <recommendedName>
        <fullName evidence="4">Adhesin</fullName>
    </recommendedName>
</protein>
<feature type="signal peptide" evidence="1">
    <location>
        <begin position="1"/>
        <end position="22"/>
    </location>
</feature>
<evidence type="ECO:0000313" key="2">
    <source>
        <dbReference type="EMBL" id="SMX31563.1"/>
    </source>
</evidence>
<accession>A0A238JMB5</accession>
<organism evidence="2 3">
    <name type="scientific">Actibacterium lipolyticum</name>
    <dbReference type="NCBI Taxonomy" id="1524263"/>
    <lineage>
        <taxon>Bacteria</taxon>
        <taxon>Pseudomonadati</taxon>
        <taxon>Pseudomonadota</taxon>
        <taxon>Alphaproteobacteria</taxon>
        <taxon>Rhodobacterales</taxon>
        <taxon>Roseobacteraceae</taxon>
        <taxon>Actibacterium</taxon>
    </lineage>
</organism>
<evidence type="ECO:0000256" key="1">
    <source>
        <dbReference type="SAM" id="SignalP"/>
    </source>
</evidence>
<dbReference type="AlphaFoldDB" id="A0A238JMB5"/>
<dbReference type="Proteomes" id="UP000202922">
    <property type="component" value="Unassembled WGS sequence"/>
</dbReference>